<comment type="caution">
    <text evidence="4">The sequence shown here is derived from an EMBL/GenBank/DDBJ whole genome shotgun (WGS) entry which is preliminary data.</text>
</comment>
<evidence type="ECO:0000256" key="1">
    <source>
        <dbReference type="ARBA" id="ARBA00004167"/>
    </source>
</evidence>
<dbReference type="Pfam" id="PF12819">
    <property type="entry name" value="Malectin_like"/>
    <property type="match status" value="1"/>
</dbReference>
<dbReference type="AlphaFoldDB" id="A0A7J7NXH5"/>
<keyword evidence="2" id="KW-0472">Membrane</keyword>
<feature type="non-terminal residue" evidence="4">
    <location>
        <position position="1"/>
    </location>
</feature>
<dbReference type="Proteomes" id="UP000541444">
    <property type="component" value="Unassembled WGS sequence"/>
</dbReference>
<keyword evidence="2" id="KW-0812">Transmembrane</keyword>
<proteinExistence type="predicted"/>
<accession>A0A7J7NXH5</accession>
<evidence type="ECO:0000256" key="2">
    <source>
        <dbReference type="SAM" id="Phobius"/>
    </source>
</evidence>
<dbReference type="EMBL" id="JACGCM010000476">
    <property type="protein sequence ID" value="KAF6171608.1"/>
    <property type="molecule type" value="Genomic_DNA"/>
</dbReference>
<organism evidence="4 5">
    <name type="scientific">Kingdonia uniflora</name>
    <dbReference type="NCBI Taxonomy" id="39325"/>
    <lineage>
        <taxon>Eukaryota</taxon>
        <taxon>Viridiplantae</taxon>
        <taxon>Streptophyta</taxon>
        <taxon>Embryophyta</taxon>
        <taxon>Tracheophyta</taxon>
        <taxon>Spermatophyta</taxon>
        <taxon>Magnoliopsida</taxon>
        <taxon>Ranunculales</taxon>
        <taxon>Circaeasteraceae</taxon>
        <taxon>Kingdonia</taxon>
    </lineage>
</organism>
<protein>
    <recommendedName>
        <fullName evidence="3">Malectin-like domain-containing protein</fullName>
    </recommendedName>
</protein>
<keyword evidence="2" id="KW-1133">Transmembrane helix</keyword>
<evidence type="ECO:0000259" key="3">
    <source>
        <dbReference type="Pfam" id="PF12819"/>
    </source>
</evidence>
<sequence>FPDDTYDRIWQKTAMAEGLNKVKSDTSMITVDVEDHPPKSVIQSGIVSANFGCINLYCKRALNNYKNQVVTLAFLLRIHGTGLLVILTLASRTALYLNGLGLSGTLPDFSSMDALQKISAE</sequence>
<evidence type="ECO:0000313" key="5">
    <source>
        <dbReference type="Proteomes" id="UP000541444"/>
    </source>
</evidence>
<dbReference type="GO" id="GO:0016020">
    <property type="term" value="C:membrane"/>
    <property type="evidence" value="ECO:0007669"/>
    <property type="project" value="UniProtKB-SubCell"/>
</dbReference>
<feature type="transmembrane region" description="Helical" evidence="2">
    <location>
        <begin position="69"/>
        <end position="90"/>
    </location>
</feature>
<comment type="subcellular location">
    <subcellularLocation>
        <location evidence="1">Membrane</location>
        <topology evidence="1">Single-pass membrane protein</topology>
    </subcellularLocation>
</comment>
<gene>
    <name evidence="4" type="ORF">GIB67_008194</name>
</gene>
<name>A0A7J7NXH5_9MAGN</name>
<reference evidence="4 5" key="1">
    <citation type="journal article" date="2020" name="IScience">
        <title>Genome Sequencing of the Endangered Kingdonia uniflora (Circaeasteraceae, Ranunculales) Reveals Potential Mechanisms of Evolutionary Specialization.</title>
        <authorList>
            <person name="Sun Y."/>
            <person name="Deng T."/>
            <person name="Zhang A."/>
            <person name="Moore M.J."/>
            <person name="Landis J.B."/>
            <person name="Lin N."/>
            <person name="Zhang H."/>
            <person name="Zhang X."/>
            <person name="Huang J."/>
            <person name="Zhang X."/>
            <person name="Sun H."/>
            <person name="Wang H."/>
        </authorList>
    </citation>
    <scope>NUCLEOTIDE SEQUENCE [LARGE SCALE GENOMIC DNA]</scope>
    <source>
        <strain evidence="4">TB1705</strain>
        <tissue evidence="4">Leaf</tissue>
    </source>
</reference>
<keyword evidence="5" id="KW-1185">Reference proteome</keyword>
<dbReference type="InterPro" id="IPR024788">
    <property type="entry name" value="Malectin-like_Carb-bd_dom"/>
</dbReference>
<feature type="domain" description="Malectin-like" evidence="3">
    <location>
        <begin position="1"/>
        <end position="56"/>
    </location>
</feature>
<evidence type="ECO:0000313" key="4">
    <source>
        <dbReference type="EMBL" id="KAF6171608.1"/>
    </source>
</evidence>